<reference evidence="1" key="1">
    <citation type="submission" date="2017-08" db="EMBL/GenBank/DDBJ databases">
        <authorList>
            <person name="de Groot N.N."/>
        </authorList>
    </citation>
    <scope>NUCLEOTIDE SEQUENCE [LARGE SCALE GENOMIC DNA]</scope>
    <source>
        <strain evidence="1">PX439</strain>
    </source>
</reference>
<dbReference type="EMBL" id="NMWX01000001">
    <property type="protein sequence ID" value="OZG06335.1"/>
    <property type="molecule type" value="Genomic_DNA"/>
</dbReference>
<sequence length="66" mass="7072">MAPGNTPILFFNPDLPLLLPSLFILCHSSDLATSSTPFSCTFGQSEAGLQTNKQLDKEPATYAVVD</sequence>
<evidence type="ECO:0000313" key="2">
    <source>
        <dbReference type="Proteomes" id="UP000216624"/>
    </source>
</evidence>
<dbReference type="HOGENOM" id="CLU_2833628_0_0_1"/>
<dbReference type="Proteomes" id="UP000216624">
    <property type="component" value="Unassembled WGS sequence"/>
</dbReference>
<organism evidence="1 2">
    <name type="scientific">Caenorhabditis remanei</name>
    <name type="common">Caenorhabditis vulgaris</name>
    <dbReference type="NCBI Taxonomy" id="31234"/>
    <lineage>
        <taxon>Eukaryota</taxon>
        <taxon>Metazoa</taxon>
        <taxon>Ecdysozoa</taxon>
        <taxon>Nematoda</taxon>
        <taxon>Chromadorea</taxon>
        <taxon>Rhabditida</taxon>
        <taxon>Rhabditina</taxon>
        <taxon>Rhabditomorpha</taxon>
        <taxon>Rhabditoidea</taxon>
        <taxon>Rhabditidae</taxon>
        <taxon>Peloderinae</taxon>
        <taxon>Caenorhabditis</taxon>
    </lineage>
</organism>
<keyword evidence="2" id="KW-1185">Reference proteome</keyword>
<comment type="caution">
    <text evidence="1">The sequence shown here is derived from an EMBL/GenBank/DDBJ whole genome shotgun (WGS) entry which is preliminary data.</text>
</comment>
<evidence type="ECO:0000313" key="1">
    <source>
        <dbReference type="EMBL" id="OZG06335.1"/>
    </source>
</evidence>
<name>A0A261B9G5_CAERE</name>
<feature type="non-terminal residue" evidence="1">
    <location>
        <position position="1"/>
    </location>
</feature>
<accession>A0A261B9G5</accession>
<proteinExistence type="predicted"/>
<protein>
    <submittedName>
        <fullName evidence="1">Uncharacterized protein</fullName>
    </submittedName>
</protein>
<gene>
    <name evidence="1" type="ORF">FL82_01729</name>
</gene>